<dbReference type="OMA" id="IHNYLRM"/>
<dbReference type="PANTHER" id="PTHR10211">
    <property type="entry name" value="DEOXYRIBODIPYRIMIDINE PHOTOLYASE"/>
    <property type="match status" value="1"/>
</dbReference>
<evidence type="ECO:0000256" key="8">
    <source>
        <dbReference type="ARBA" id="ARBA00023125"/>
    </source>
</evidence>
<dbReference type="RefSeq" id="XP_005536121.1">
    <property type="nucleotide sequence ID" value="XM_005536064.1"/>
</dbReference>
<dbReference type="Gene3D" id="1.10.579.10">
    <property type="entry name" value="DNA Cyclobutane Dipyrimidine Photolyase, subunit A, domain 3"/>
    <property type="match status" value="1"/>
</dbReference>
<evidence type="ECO:0000256" key="13">
    <source>
        <dbReference type="SAM" id="MobiDB-lite"/>
    </source>
</evidence>
<accession>M1V506</accession>
<dbReference type="SUPFAM" id="SSF48173">
    <property type="entry name" value="Cryptochrome/photolyase FAD-binding domain"/>
    <property type="match status" value="1"/>
</dbReference>
<keyword evidence="5" id="KW-0285">Flavoprotein</keyword>
<dbReference type="GO" id="GO:0003904">
    <property type="term" value="F:deoxyribodipyrimidine photo-lyase activity"/>
    <property type="evidence" value="ECO:0007669"/>
    <property type="project" value="UniProtKB-EC"/>
</dbReference>
<evidence type="ECO:0000256" key="11">
    <source>
        <dbReference type="ARBA" id="ARBA00031671"/>
    </source>
</evidence>
<proteinExistence type="inferred from homology"/>
<dbReference type="FunFam" id="1.10.579.10:FF:000002">
    <property type="entry name" value="Deoxyribodipyrimidine photolyase"/>
    <property type="match status" value="1"/>
</dbReference>
<evidence type="ECO:0000256" key="7">
    <source>
        <dbReference type="ARBA" id="ARBA00022827"/>
    </source>
</evidence>
<keyword evidence="10" id="KW-0456">Lyase</keyword>
<evidence type="ECO:0000256" key="9">
    <source>
        <dbReference type="ARBA" id="ARBA00023204"/>
    </source>
</evidence>
<dbReference type="EC" id="4.1.99.3" evidence="3"/>
<organism evidence="15 16">
    <name type="scientific">Cyanidioschyzon merolae (strain NIES-3377 / 10D)</name>
    <name type="common">Unicellular red alga</name>
    <dbReference type="NCBI Taxonomy" id="280699"/>
    <lineage>
        <taxon>Eukaryota</taxon>
        <taxon>Rhodophyta</taxon>
        <taxon>Bangiophyceae</taxon>
        <taxon>Cyanidiales</taxon>
        <taxon>Cyanidiaceae</taxon>
        <taxon>Cyanidioschyzon</taxon>
    </lineage>
</organism>
<keyword evidence="8" id="KW-0238">DNA-binding</keyword>
<evidence type="ECO:0000256" key="3">
    <source>
        <dbReference type="ARBA" id="ARBA00013149"/>
    </source>
</evidence>
<comment type="similarity">
    <text evidence="2">Belongs to the DNA photolyase class-2 family.</text>
</comment>
<dbReference type="GO" id="GO:0003677">
    <property type="term" value="F:DNA binding"/>
    <property type="evidence" value="ECO:0007669"/>
    <property type="project" value="UniProtKB-KW"/>
</dbReference>
<evidence type="ECO:0000256" key="2">
    <source>
        <dbReference type="ARBA" id="ARBA00006409"/>
    </source>
</evidence>
<dbReference type="PANTHER" id="PTHR10211:SF0">
    <property type="entry name" value="DEOXYRIBODIPYRIMIDINE PHOTO-LYASE"/>
    <property type="match status" value="1"/>
</dbReference>
<name>M1V506_CYAM1</name>
<evidence type="ECO:0000256" key="10">
    <source>
        <dbReference type="ARBA" id="ARBA00023239"/>
    </source>
</evidence>
<evidence type="ECO:0000256" key="12">
    <source>
        <dbReference type="ARBA" id="ARBA00033999"/>
    </source>
</evidence>
<dbReference type="SUPFAM" id="SSF52425">
    <property type="entry name" value="Cryptochrome/photolyase, N-terminal domain"/>
    <property type="match status" value="1"/>
</dbReference>
<evidence type="ECO:0000313" key="16">
    <source>
        <dbReference type="Proteomes" id="UP000007014"/>
    </source>
</evidence>
<comment type="catalytic activity">
    <reaction evidence="12">
        <text>cyclobutadipyrimidine (in DNA) = 2 pyrimidine residues (in DNA).</text>
        <dbReference type="EC" id="4.1.99.3"/>
    </reaction>
</comment>
<dbReference type="InterPro" id="IPR036134">
    <property type="entry name" value="Crypto/Photolyase_FAD-like_sf"/>
</dbReference>
<evidence type="ECO:0000256" key="1">
    <source>
        <dbReference type="ARBA" id="ARBA00001974"/>
    </source>
</evidence>
<evidence type="ECO:0000256" key="6">
    <source>
        <dbReference type="ARBA" id="ARBA00022763"/>
    </source>
</evidence>
<dbReference type="OrthoDB" id="496749at2759"/>
<dbReference type="InterPro" id="IPR036155">
    <property type="entry name" value="Crypto/Photolyase_N_sf"/>
</dbReference>
<dbReference type="AlphaFoldDB" id="M1V506"/>
<evidence type="ECO:0000256" key="4">
    <source>
        <dbReference type="ARBA" id="ARBA00014046"/>
    </source>
</evidence>
<dbReference type="Proteomes" id="UP000007014">
    <property type="component" value="Chromosome 8"/>
</dbReference>
<dbReference type="Pfam" id="PF00875">
    <property type="entry name" value="DNA_photolyase"/>
    <property type="match status" value="1"/>
</dbReference>
<evidence type="ECO:0000313" key="15">
    <source>
        <dbReference type="EMBL" id="BAM79835.1"/>
    </source>
</evidence>
<dbReference type="Gramene" id="CMH170CT">
    <property type="protein sequence ID" value="CMH170CT"/>
    <property type="gene ID" value="CMH170C"/>
</dbReference>
<dbReference type="PROSITE" id="PS51645">
    <property type="entry name" value="PHR_CRY_ALPHA_BETA"/>
    <property type="match status" value="1"/>
</dbReference>
<protein>
    <recommendedName>
        <fullName evidence="4">Deoxyribodipyrimidine photo-lyase</fullName>
        <ecNumber evidence="3">4.1.99.3</ecNumber>
    </recommendedName>
    <alternativeName>
        <fullName evidence="11">DNA photolyase</fullName>
    </alternativeName>
</protein>
<dbReference type="InterPro" id="IPR006050">
    <property type="entry name" value="DNA_photolyase_N"/>
</dbReference>
<dbReference type="GeneID" id="16993496"/>
<dbReference type="Gene3D" id="3.40.50.620">
    <property type="entry name" value="HUPs"/>
    <property type="match status" value="1"/>
</dbReference>
<dbReference type="eggNOG" id="KOG0133">
    <property type="taxonomic scope" value="Eukaryota"/>
</dbReference>
<dbReference type="Gene3D" id="1.25.40.80">
    <property type="match status" value="1"/>
</dbReference>
<evidence type="ECO:0000256" key="5">
    <source>
        <dbReference type="ARBA" id="ARBA00022630"/>
    </source>
</evidence>
<gene>
    <name evidence="15" type="ORF">CYME_CMH170C</name>
</gene>
<keyword evidence="7" id="KW-0274">FAD</keyword>
<dbReference type="InterPro" id="IPR052219">
    <property type="entry name" value="Photolyase_Class-2"/>
</dbReference>
<feature type="domain" description="Photolyase/cryptochrome alpha/beta" evidence="14">
    <location>
        <begin position="109"/>
        <end position="239"/>
    </location>
</feature>
<reference evidence="15 16" key="2">
    <citation type="journal article" date="2007" name="BMC Biol.">
        <title>A 100%-complete sequence reveals unusually simple genomic features in the hot-spring red alga Cyanidioschyzon merolae.</title>
        <authorList>
            <person name="Nozaki H."/>
            <person name="Takano H."/>
            <person name="Misumi O."/>
            <person name="Terasawa K."/>
            <person name="Matsuzaki M."/>
            <person name="Maruyama S."/>
            <person name="Nishida K."/>
            <person name="Yagisawa F."/>
            <person name="Yoshida Y."/>
            <person name="Fujiwara T."/>
            <person name="Takio S."/>
            <person name="Tamura K."/>
            <person name="Chung S.J."/>
            <person name="Nakamura S."/>
            <person name="Kuroiwa H."/>
            <person name="Tanaka K."/>
            <person name="Sato N."/>
            <person name="Kuroiwa T."/>
        </authorList>
    </citation>
    <scope>NUCLEOTIDE SEQUENCE [LARGE SCALE GENOMIC DNA]</scope>
    <source>
        <strain evidence="15 16">10D</strain>
    </source>
</reference>
<dbReference type="HOGENOM" id="CLU_026342_2_1_1"/>
<dbReference type="KEGG" id="cme:CYME_CMH170C"/>
<dbReference type="InterPro" id="IPR014729">
    <property type="entry name" value="Rossmann-like_a/b/a_fold"/>
</dbReference>
<evidence type="ECO:0000259" key="14">
    <source>
        <dbReference type="PROSITE" id="PS51645"/>
    </source>
</evidence>
<dbReference type="EMBL" id="AP006490">
    <property type="protein sequence ID" value="BAM79835.1"/>
    <property type="molecule type" value="Genomic_DNA"/>
</dbReference>
<comment type="cofactor">
    <cofactor evidence="1">
        <name>FAD</name>
        <dbReference type="ChEBI" id="CHEBI:57692"/>
    </cofactor>
</comment>
<keyword evidence="6" id="KW-0227">DNA damage</keyword>
<keyword evidence="9" id="KW-0234">DNA repair</keyword>
<dbReference type="GO" id="GO:0000719">
    <property type="term" value="P:photoreactive repair"/>
    <property type="evidence" value="ECO:0007669"/>
    <property type="project" value="TreeGrafter"/>
</dbReference>
<keyword evidence="16" id="KW-1185">Reference proteome</keyword>
<feature type="region of interest" description="Disordered" evidence="13">
    <location>
        <begin position="572"/>
        <end position="591"/>
    </location>
</feature>
<sequence length="591" mass="68408">MLCDPSCWVTRCNTPGIRKQSVLFVQPWLARAERRYASLQTACVAGLPVATVALRRRLSLCAGQRTSVFWCNAQRINMSRKLKSVATASTVEPERVRVANTKPVYPDRRYVLYWVQASPRILENHALEYAIERANALNKPLVACFGVTDKYPEANLRHYRFLLEGLSELWEDLRKKRGVAFHVLYGPPDEVAAQCARGAACEVVTDLGYMRIQRQWRERLAQALDCRLTLVESEAVVPVELASEKHEFAARTLRPRIWAYIQRFCVPQAPQTLHHSQLEIPVDHGPYSELFEECPIDDSEAPERIDAALERLESLDRSVPAVSRYFRGGTSEALRRLEIFCSTKLSFYGEGRNQPQSDHTSCLSAYLHFGQISPITIALAVWSRKETPRESRDAFIEELIVRRELSFNHCWYRPDDYDKLDSLPEWVHRTYAEHRDDPREHLYDLASLEQAQTHDPYWNAAQKEMVLTGRMHGMMRMYWAKKVIEWTPSWECAFDWLIYLNNKYELDGRDANSFVGVLWSFGLHDRAHAERAIFGKLRWMSRDGLERKFPMHAYLERIRALDNGASWEDAVSSAASATKDDGKKRIKRPRR</sequence>
<reference evidence="15 16" key="1">
    <citation type="journal article" date="2004" name="Nature">
        <title>Genome sequence of the ultrasmall unicellular red alga Cyanidioschyzon merolae 10D.</title>
        <authorList>
            <person name="Matsuzaki M."/>
            <person name="Misumi O."/>
            <person name="Shin-i T."/>
            <person name="Maruyama S."/>
            <person name="Takahara M."/>
            <person name="Miyagishima S."/>
            <person name="Mori T."/>
            <person name="Nishida K."/>
            <person name="Yagisawa F."/>
            <person name="Nishida K."/>
            <person name="Yoshida Y."/>
            <person name="Nishimura Y."/>
            <person name="Nakao S."/>
            <person name="Kobayashi T."/>
            <person name="Momoyama Y."/>
            <person name="Higashiyama T."/>
            <person name="Minoda A."/>
            <person name="Sano M."/>
            <person name="Nomoto H."/>
            <person name="Oishi K."/>
            <person name="Hayashi H."/>
            <person name="Ohta F."/>
            <person name="Nishizaka S."/>
            <person name="Haga S."/>
            <person name="Miura S."/>
            <person name="Morishita T."/>
            <person name="Kabeya Y."/>
            <person name="Terasawa K."/>
            <person name="Suzuki Y."/>
            <person name="Ishii Y."/>
            <person name="Asakawa S."/>
            <person name="Takano H."/>
            <person name="Ohta N."/>
            <person name="Kuroiwa H."/>
            <person name="Tanaka K."/>
            <person name="Shimizu N."/>
            <person name="Sugano S."/>
            <person name="Sato N."/>
            <person name="Nozaki H."/>
            <person name="Ogasawara N."/>
            <person name="Kohara Y."/>
            <person name="Kuroiwa T."/>
        </authorList>
    </citation>
    <scope>NUCLEOTIDE SEQUENCE [LARGE SCALE GENOMIC DNA]</scope>
    <source>
        <strain evidence="15 16">10D</strain>
    </source>
</reference>